<keyword evidence="4" id="KW-1185">Reference proteome</keyword>
<dbReference type="AlphaFoldDB" id="A0A1M5MMV7"/>
<keyword evidence="2" id="KW-1133">Transmembrane helix</keyword>
<feature type="transmembrane region" description="Helical" evidence="2">
    <location>
        <begin position="6"/>
        <end position="27"/>
    </location>
</feature>
<reference evidence="3 4" key="1">
    <citation type="submission" date="2016-11" db="EMBL/GenBank/DDBJ databases">
        <authorList>
            <person name="Jaros S."/>
            <person name="Januszkiewicz K."/>
            <person name="Wedrychowicz H."/>
        </authorList>
    </citation>
    <scope>NUCLEOTIDE SEQUENCE [LARGE SCALE GENOMIC DNA]</scope>
    <source>
        <strain evidence="3 4">DSM 19436</strain>
    </source>
</reference>
<proteinExistence type="predicted"/>
<keyword evidence="2" id="KW-0812">Transmembrane</keyword>
<accession>A0A1M5MMV7</accession>
<evidence type="ECO:0000313" key="4">
    <source>
        <dbReference type="Proteomes" id="UP000184485"/>
    </source>
</evidence>
<evidence type="ECO:0000256" key="2">
    <source>
        <dbReference type="SAM" id="Phobius"/>
    </source>
</evidence>
<feature type="compositionally biased region" description="Basic and acidic residues" evidence="1">
    <location>
        <begin position="35"/>
        <end position="51"/>
    </location>
</feature>
<dbReference type="Proteomes" id="UP000184485">
    <property type="component" value="Unassembled WGS sequence"/>
</dbReference>
<gene>
    <name evidence="3" type="ORF">SAMN02745157_4827</name>
</gene>
<evidence type="ECO:0000256" key="1">
    <source>
        <dbReference type="SAM" id="MobiDB-lite"/>
    </source>
</evidence>
<dbReference type="EMBL" id="FQUP01000007">
    <property type="protein sequence ID" value="SHG78565.1"/>
    <property type="molecule type" value="Genomic_DNA"/>
</dbReference>
<evidence type="ECO:0000313" key="3">
    <source>
        <dbReference type="EMBL" id="SHG78565.1"/>
    </source>
</evidence>
<name>A0A1M5MMV7_9HYPH</name>
<organism evidence="3 4">
    <name type="scientific">Kaistia soli DSM 19436</name>
    <dbReference type="NCBI Taxonomy" id="1122133"/>
    <lineage>
        <taxon>Bacteria</taxon>
        <taxon>Pseudomonadati</taxon>
        <taxon>Pseudomonadota</taxon>
        <taxon>Alphaproteobacteria</taxon>
        <taxon>Hyphomicrobiales</taxon>
        <taxon>Kaistiaceae</taxon>
        <taxon>Kaistia</taxon>
    </lineage>
</organism>
<feature type="region of interest" description="Disordered" evidence="1">
    <location>
        <begin position="32"/>
        <end position="51"/>
    </location>
</feature>
<keyword evidence="2" id="KW-0472">Membrane</keyword>
<dbReference type="STRING" id="1122133.SAMN02745157_4827"/>
<sequence length="51" mass="5652">MNHGDAVLWLCIGLTALACITCLAIAAHRSFGGRSAERSEYDEYWRRPGGR</sequence>
<protein>
    <submittedName>
        <fullName evidence="3">Uncharacterized protein</fullName>
    </submittedName>
</protein>